<name>A0A9X2JFB4_9BACT</name>
<dbReference type="SUPFAM" id="SSF109604">
    <property type="entry name" value="HD-domain/PDEase-like"/>
    <property type="match status" value="1"/>
</dbReference>
<dbReference type="PANTHER" id="PTHR43155">
    <property type="entry name" value="CYCLIC DI-GMP PHOSPHODIESTERASE PA4108-RELATED"/>
    <property type="match status" value="1"/>
</dbReference>
<protein>
    <submittedName>
        <fullName evidence="2">HD domain-containing protein</fullName>
    </submittedName>
</protein>
<dbReference type="EMBL" id="JAMXLR010000024">
    <property type="protein sequence ID" value="MCO6043511.1"/>
    <property type="molecule type" value="Genomic_DNA"/>
</dbReference>
<comment type="caution">
    <text evidence="2">The sequence shown here is derived from an EMBL/GenBank/DDBJ whole genome shotgun (WGS) entry which is preliminary data.</text>
</comment>
<dbReference type="PANTHER" id="PTHR43155:SF2">
    <property type="entry name" value="CYCLIC DI-GMP PHOSPHODIESTERASE PA4108"/>
    <property type="match status" value="1"/>
</dbReference>
<evidence type="ECO:0000313" key="3">
    <source>
        <dbReference type="Proteomes" id="UP001155241"/>
    </source>
</evidence>
<accession>A0A9X2JFB4</accession>
<dbReference type="CDD" id="cd00077">
    <property type="entry name" value="HDc"/>
    <property type="match status" value="1"/>
</dbReference>
<gene>
    <name evidence="2" type="ORF">NG895_06290</name>
</gene>
<keyword evidence="3" id="KW-1185">Reference proteome</keyword>
<sequence length="328" mass="36534">MPAAALPTKRHAAPRGFVWLSPTMLRQLNTAHIALYLCSEDSERPVLFRQADIKVDEATLEELIESKGDWLCIRATDLRDACAGMIGSLGDLVADETLSPADRFKILQVVVSFEVQRTLNAVDPAQYITLSANTSRHITTLVSETGLVPNELFAIARHDSQTFTHVTNTAGYAVMLADRLGCYSDNELKQIAMGAMLHDIGKRCIPRHILAKPGRLTDEERKLIQTHPLRGYEELVTCTEVTDQHRLMAYQHHERIDGTGYPVRIPGSEIHPWSKLLSVVDVFEALTGSRPYRRALALCEAADYVESHAGTQFDKEIAECWVAAIKCN</sequence>
<feature type="domain" description="HD-GYP" evidence="1">
    <location>
        <begin position="140"/>
        <end position="328"/>
    </location>
</feature>
<reference evidence="2" key="1">
    <citation type="submission" date="2022-06" db="EMBL/GenBank/DDBJ databases">
        <title>Aeoliella straminimaris, a novel planctomycete from sediments.</title>
        <authorList>
            <person name="Vitorino I.R."/>
            <person name="Lage O.M."/>
        </authorList>
    </citation>
    <scope>NUCLEOTIDE SEQUENCE</scope>
    <source>
        <strain evidence="2">ICT_H6.2</strain>
    </source>
</reference>
<dbReference type="Pfam" id="PF13487">
    <property type="entry name" value="HD_5"/>
    <property type="match status" value="1"/>
</dbReference>
<dbReference type="SMART" id="SM00471">
    <property type="entry name" value="HDc"/>
    <property type="match status" value="1"/>
</dbReference>
<dbReference type="InterPro" id="IPR003607">
    <property type="entry name" value="HD/PDEase_dom"/>
</dbReference>
<dbReference type="AlphaFoldDB" id="A0A9X2JFB4"/>
<evidence type="ECO:0000313" key="2">
    <source>
        <dbReference type="EMBL" id="MCO6043511.1"/>
    </source>
</evidence>
<dbReference type="Gene3D" id="1.10.3210.10">
    <property type="entry name" value="Hypothetical protein af1432"/>
    <property type="match status" value="1"/>
</dbReference>
<proteinExistence type="predicted"/>
<dbReference type="Proteomes" id="UP001155241">
    <property type="component" value="Unassembled WGS sequence"/>
</dbReference>
<dbReference type="InterPro" id="IPR037522">
    <property type="entry name" value="HD_GYP_dom"/>
</dbReference>
<dbReference type="PROSITE" id="PS51832">
    <property type="entry name" value="HD_GYP"/>
    <property type="match status" value="1"/>
</dbReference>
<evidence type="ECO:0000259" key="1">
    <source>
        <dbReference type="PROSITE" id="PS51832"/>
    </source>
</evidence>
<organism evidence="2 3">
    <name type="scientific">Aeoliella straminimaris</name>
    <dbReference type="NCBI Taxonomy" id="2954799"/>
    <lineage>
        <taxon>Bacteria</taxon>
        <taxon>Pseudomonadati</taxon>
        <taxon>Planctomycetota</taxon>
        <taxon>Planctomycetia</taxon>
        <taxon>Pirellulales</taxon>
        <taxon>Lacipirellulaceae</taxon>
        <taxon>Aeoliella</taxon>
    </lineage>
</organism>
<dbReference type="RefSeq" id="WP_252851617.1">
    <property type="nucleotide sequence ID" value="NZ_JAMXLR010000024.1"/>
</dbReference>